<comment type="function">
    <text evidence="9">Part of the tripartite ATP-independent periplasmic (TRAP) transport system.</text>
</comment>
<reference evidence="12 13" key="2">
    <citation type="submission" date="2020-11" db="EMBL/GenBank/DDBJ databases">
        <title>Complete genome sequence of Pectobacterium versatile F131.</title>
        <authorList>
            <person name="Shirshikov F.V."/>
            <person name="Miroshnikov K."/>
            <person name="Toshakov S.V."/>
            <person name="Kabanova A.P."/>
            <person name="Barannik A.P."/>
            <person name="Shneider M."/>
            <person name="Ignatov A.N."/>
            <person name="Miroshnikov K.A."/>
            <person name="Mikhailova Y.V."/>
            <person name="Shelenkov A."/>
            <person name="Yanushevich Y.G."/>
            <person name="Evseev P.V."/>
        </authorList>
    </citation>
    <scope>NUCLEOTIDE SEQUENCE [LARGE SCALE GENOMIC DNA]</scope>
    <source>
        <strain evidence="12 13">F131</strain>
    </source>
</reference>
<evidence type="ECO:0000256" key="7">
    <source>
        <dbReference type="ARBA" id="ARBA00023136"/>
    </source>
</evidence>
<proteinExistence type="inferred from homology"/>
<comment type="similarity">
    <text evidence="8 9">Belongs to the TRAP transporter small permease family.</text>
</comment>
<evidence type="ECO:0000256" key="3">
    <source>
        <dbReference type="ARBA" id="ARBA00022475"/>
    </source>
</evidence>
<dbReference type="InterPro" id="IPR055348">
    <property type="entry name" value="DctQ"/>
</dbReference>
<dbReference type="InterPro" id="IPR007387">
    <property type="entry name" value="TRAP_DctQ"/>
</dbReference>
<evidence type="ECO:0000256" key="9">
    <source>
        <dbReference type="RuleBase" id="RU369079"/>
    </source>
</evidence>
<evidence type="ECO:0000313" key="13">
    <source>
        <dbReference type="Proteomes" id="UP000237284"/>
    </source>
</evidence>
<dbReference type="EMBL" id="PDVW01000007">
    <property type="protein sequence ID" value="POY50519.1"/>
    <property type="molecule type" value="Genomic_DNA"/>
</dbReference>
<name>A0A855MIW8_9GAMM</name>
<evidence type="ECO:0000256" key="1">
    <source>
        <dbReference type="ARBA" id="ARBA00004429"/>
    </source>
</evidence>
<organism evidence="11">
    <name type="scientific">Pectobacterium versatile</name>
    <dbReference type="NCBI Taxonomy" id="2488639"/>
    <lineage>
        <taxon>Bacteria</taxon>
        <taxon>Pseudomonadati</taxon>
        <taxon>Pseudomonadota</taxon>
        <taxon>Gammaproteobacteria</taxon>
        <taxon>Enterobacterales</taxon>
        <taxon>Pectobacteriaceae</taxon>
        <taxon>Pectobacterium</taxon>
    </lineage>
</organism>
<dbReference type="PANTHER" id="PTHR35011">
    <property type="entry name" value="2,3-DIKETO-L-GULONATE TRAP TRANSPORTER SMALL PERMEASE PROTEIN YIAM"/>
    <property type="match status" value="1"/>
</dbReference>
<protein>
    <recommendedName>
        <fullName evidence="9">TRAP transporter small permease protein</fullName>
    </recommendedName>
</protein>
<dbReference type="GO" id="GO:0005886">
    <property type="term" value="C:plasma membrane"/>
    <property type="evidence" value="ECO:0007669"/>
    <property type="project" value="UniProtKB-SubCell"/>
</dbReference>
<evidence type="ECO:0000259" key="10">
    <source>
        <dbReference type="Pfam" id="PF04290"/>
    </source>
</evidence>
<keyword evidence="7 9" id="KW-0472">Membrane</keyword>
<evidence type="ECO:0000313" key="11">
    <source>
        <dbReference type="EMBL" id="POY50519.1"/>
    </source>
</evidence>
<evidence type="ECO:0000256" key="8">
    <source>
        <dbReference type="ARBA" id="ARBA00038436"/>
    </source>
</evidence>
<feature type="transmembrane region" description="Helical" evidence="9">
    <location>
        <begin position="131"/>
        <end position="149"/>
    </location>
</feature>
<feature type="transmembrane region" description="Helical" evidence="9">
    <location>
        <begin position="51"/>
        <end position="71"/>
    </location>
</feature>
<feature type="transmembrane region" description="Helical" evidence="9">
    <location>
        <begin position="91"/>
        <end position="111"/>
    </location>
</feature>
<comment type="subunit">
    <text evidence="9">The complex comprises the extracytoplasmic solute receptor protein and the two transmembrane proteins.</text>
</comment>
<evidence type="ECO:0000256" key="2">
    <source>
        <dbReference type="ARBA" id="ARBA00022448"/>
    </source>
</evidence>
<evidence type="ECO:0000313" key="12">
    <source>
        <dbReference type="EMBL" id="QPK16136.1"/>
    </source>
</evidence>
<dbReference type="PANTHER" id="PTHR35011:SF11">
    <property type="entry name" value="TRAP TRANSPORTER SMALL PERMEASE PROTEIN"/>
    <property type="match status" value="1"/>
</dbReference>
<comment type="subcellular location">
    <subcellularLocation>
        <location evidence="1 9">Cell inner membrane</location>
        <topology evidence="1 9">Multi-pass membrane protein</topology>
    </subcellularLocation>
</comment>
<accession>A0A855MIW8</accession>
<sequence>MANKYILAMDILYKIAMWVSGLALLIMTIIIPIGIFSRYIMNEGISWPEPISILCMVTFTFVGAAVSYRACTHIAVTMLTDRLSETMKKGCAFLADLLMMLITLFILYYGIQLCLELWEQQVAEFPLLSAGQTYLPLPIGSFITFLFIIERICFGPQDKRPVAIMGNA</sequence>
<keyword evidence="2 9" id="KW-0813">Transport</keyword>
<gene>
    <name evidence="12" type="ORF">F131LOC_001665</name>
    <name evidence="11" type="ORF">F131LOC_01739</name>
</gene>
<feature type="domain" description="Tripartite ATP-independent periplasmic transporters DctQ component" evidence="10">
    <location>
        <begin position="27"/>
        <end position="152"/>
    </location>
</feature>
<dbReference type="Proteomes" id="UP000237284">
    <property type="component" value="Chromosome"/>
</dbReference>
<feature type="transmembrane region" description="Helical" evidence="9">
    <location>
        <begin position="12"/>
        <end position="39"/>
    </location>
</feature>
<dbReference type="GO" id="GO:0015740">
    <property type="term" value="P:C4-dicarboxylate transport"/>
    <property type="evidence" value="ECO:0007669"/>
    <property type="project" value="TreeGrafter"/>
</dbReference>
<reference evidence="11" key="1">
    <citation type="submission" date="2017-12" db="EMBL/GenBank/DDBJ databases">
        <title>First report on the novel genomospecies/subspecies of Pectobacterium carotovorum in Russia.</title>
        <authorList>
            <person name="Shirshikov F.V."/>
            <person name="Miroshnikov K."/>
            <person name="Toshakov S.V."/>
            <person name="Kabanova A.P."/>
            <person name="Barannik A.P."/>
            <person name="Shneider M."/>
            <person name="Ignatov A.N."/>
            <person name="Miroshnikov K.A."/>
        </authorList>
    </citation>
    <scope>NUCLEOTIDE SEQUENCE [LARGE SCALE GENOMIC DNA]</scope>
    <source>
        <strain evidence="11">F131</strain>
    </source>
</reference>
<keyword evidence="6 9" id="KW-1133">Transmembrane helix</keyword>
<evidence type="ECO:0000256" key="6">
    <source>
        <dbReference type="ARBA" id="ARBA00022989"/>
    </source>
</evidence>
<evidence type="ECO:0000256" key="5">
    <source>
        <dbReference type="ARBA" id="ARBA00022692"/>
    </source>
</evidence>
<keyword evidence="3" id="KW-1003">Cell membrane</keyword>
<dbReference type="Pfam" id="PF04290">
    <property type="entry name" value="DctQ"/>
    <property type="match status" value="1"/>
</dbReference>
<dbReference type="GO" id="GO:0022857">
    <property type="term" value="F:transmembrane transporter activity"/>
    <property type="evidence" value="ECO:0007669"/>
    <property type="project" value="UniProtKB-UniRule"/>
</dbReference>
<evidence type="ECO:0000256" key="4">
    <source>
        <dbReference type="ARBA" id="ARBA00022519"/>
    </source>
</evidence>
<keyword evidence="4 9" id="KW-0997">Cell inner membrane</keyword>
<keyword evidence="5 9" id="KW-0812">Transmembrane</keyword>
<dbReference type="EMBL" id="CP065030">
    <property type="protein sequence ID" value="QPK16136.1"/>
    <property type="molecule type" value="Genomic_DNA"/>
</dbReference>
<dbReference type="AlphaFoldDB" id="A0A855MIW8"/>
<dbReference type="RefSeq" id="WP_103971359.1">
    <property type="nucleotide sequence ID" value="NZ_CP065030.1"/>
</dbReference>